<accession>A0ABV2GH59</accession>
<evidence type="ECO:0000256" key="1">
    <source>
        <dbReference type="SAM" id="SignalP"/>
    </source>
</evidence>
<organism evidence="2 3">
    <name type="scientific">Mesorhizobium robiniae</name>
    <dbReference type="NCBI Taxonomy" id="559315"/>
    <lineage>
        <taxon>Bacteria</taxon>
        <taxon>Pseudomonadati</taxon>
        <taxon>Pseudomonadota</taxon>
        <taxon>Alphaproteobacteria</taxon>
        <taxon>Hyphomicrobiales</taxon>
        <taxon>Phyllobacteriaceae</taxon>
        <taxon>Mesorhizobium</taxon>
    </lineage>
</organism>
<feature type="signal peptide" evidence="1">
    <location>
        <begin position="1"/>
        <end position="23"/>
    </location>
</feature>
<comment type="caution">
    <text evidence="2">The sequence shown here is derived from an EMBL/GenBank/DDBJ whole genome shotgun (WGS) entry which is preliminary data.</text>
</comment>
<dbReference type="EMBL" id="JBEPMC010000001">
    <property type="protein sequence ID" value="MET3577641.1"/>
    <property type="molecule type" value="Genomic_DNA"/>
</dbReference>
<keyword evidence="3" id="KW-1185">Reference proteome</keyword>
<gene>
    <name evidence="2" type="ORF">ABID19_000656</name>
</gene>
<sequence length="147" mass="16497">MDPKMRPISTFVISVMALISVMAAPSFSKEPSDSSYSIKFVLKMSDGRYFGGSAICKKKSDCDAPFEGMFKIGIIDYKDGYSLSIYNFSRDLSLLGCCSFENGDDSIRLDRTKAKHTINLYYLVGKDLDYVVPRKYGDLFLIISDND</sequence>
<proteinExistence type="predicted"/>
<evidence type="ECO:0000313" key="3">
    <source>
        <dbReference type="Proteomes" id="UP001549204"/>
    </source>
</evidence>
<dbReference type="Proteomes" id="UP001549204">
    <property type="component" value="Unassembled WGS sequence"/>
</dbReference>
<protein>
    <submittedName>
        <fullName evidence="2">Uncharacterized protein</fullName>
    </submittedName>
</protein>
<keyword evidence="1" id="KW-0732">Signal</keyword>
<name>A0ABV2GH59_9HYPH</name>
<reference evidence="2 3" key="1">
    <citation type="submission" date="2024-06" db="EMBL/GenBank/DDBJ databases">
        <title>Genomic Encyclopedia of Type Strains, Phase IV (KMG-IV): sequencing the most valuable type-strain genomes for metagenomic binning, comparative biology and taxonomic classification.</title>
        <authorList>
            <person name="Goeker M."/>
        </authorList>
    </citation>
    <scope>NUCLEOTIDE SEQUENCE [LARGE SCALE GENOMIC DNA]</scope>
    <source>
        <strain evidence="2 3">DSM 100022</strain>
    </source>
</reference>
<feature type="chain" id="PRO_5047222466" evidence="1">
    <location>
        <begin position="24"/>
        <end position="147"/>
    </location>
</feature>
<evidence type="ECO:0000313" key="2">
    <source>
        <dbReference type="EMBL" id="MET3577641.1"/>
    </source>
</evidence>